<keyword evidence="10" id="KW-0234">DNA repair</keyword>
<evidence type="ECO:0000256" key="7">
    <source>
        <dbReference type="ARBA" id="ARBA00023015"/>
    </source>
</evidence>
<dbReference type="MEROPS" id="S24.001"/>
<dbReference type="GO" id="GO:0009432">
    <property type="term" value="P:SOS response"/>
    <property type="evidence" value="ECO:0007669"/>
    <property type="project" value="UniProtKB-KW"/>
</dbReference>
<feature type="domain" description="Peptidase S24/S26A/S26B/S26C" evidence="13">
    <location>
        <begin position="99"/>
        <end position="199"/>
    </location>
</feature>
<evidence type="ECO:0000256" key="3">
    <source>
        <dbReference type="ARBA" id="ARBA00022705"/>
    </source>
</evidence>
<dbReference type="SUPFAM" id="SSF51306">
    <property type="entry name" value="LexA/Signal peptidase"/>
    <property type="match status" value="1"/>
</dbReference>
<dbReference type="HOGENOM" id="CLU_066192_45_1_9"/>
<evidence type="ECO:0000256" key="1">
    <source>
        <dbReference type="ARBA" id="ARBA00007484"/>
    </source>
</evidence>
<keyword evidence="5 12" id="KW-0378">Hydrolase</keyword>
<reference evidence="15 16" key="1">
    <citation type="submission" date="2011-08" db="EMBL/GenBank/DDBJ databases">
        <title>The Genome Sequence of Eubacteriaceae bacterium ACC19a.</title>
        <authorList>
            <consortium name="The Broad Institute Genome Sequencing Platform"/>
            <person name="Earl A."/>
            <person name="Ward D."/>
            <person name="Feldgarden M."/>
            <person name="Gevers D."/>
            <person name="Sizova M."/>
            <person name="Hazen A."/>
            <person name="Epstein S."/>
            <person name="Young S.K."/>
            <person name="Zeng Q."/>
            <person name="Gargeya S."/>
            <person name="Fitzgerald M."/>
            <person name="Haas B."/>
            <person name="Abouelleil A."/>
            <person name="Alvarado L."/>
            <person name="Arachchi H.M."/>
            <person name="Berlin A."/>
            <person name="Brown A."/>
            <person name="Chapman S.B."/>
            <person name="Chen Z."/>
            <person name="Dunbar C."/>
            <person name="Freedman E."/>
            <person name="Gearin G."/>
            <person name="Gellesch M."/>
            <person name="Goldberg J."/>
            <person name="Griggs A."/>
            <person name="Gujja S."/>
            <person name="Heiman D."/>
            <person name="Howarth C."/>
            <person name="Larson L."/>
            <person name="Lui A."/>
            <person name="MacDonald P.J.P."/>
            <person name="Montmayeur A."/>
            <person name="Murphy C."/>
            <person name="Neiman D."/>
            <person name="Pearson M."/>
            <person name="Priest M."/>
            <person name="Roberts A."/>
            <person name="Saif S."/>
            <person name="Shea T."/>
            <person name="Shenoy N."/>
            <person name="Sisk P."/>
            <person name="Stolte C."/>
            <person name="Sykes S."/>
            <person name="Wortman J."/>
            <person name="Nusbaum C."/>
            <person name="Birren B."/>
        </authorList>
    </citation>
    <scope>NUCLEOTIDE SEQUENCE [LARGE SCALE GENOMIC DNA]</scope>
    <source>
        <strain evidence="15 16">ACC19a</strain>
    </source>
</reference>
<evidence type="ECO:0000256" key="9">
    <source>
        <dbReference type="ARBA" id="ARBA00023163"/>
    </source>
</evidence>
<dbReference type="InterPro" id="IPR036286">
    <property type="entry name" value="LexA/Signal_pep-like_sf"/>
</dbReference>
<evidence type="ECO:0000313" key="16">
    <source>
        <dbReference type="Proteomes" id="UP000006437"/>
    </source>
</evidence>
<comment type="similarity">
    <text evidence="1 12">Belongs to the peptidase S24 family.</text>
</comment>
<dbReference type="GO" id="GO:0006508">
    <property type="term" value="P:proteolysis"/>
    <property type="evidence" value="ECO:0007669"/>
    <property type="project" value="InterPro"/>
</dbReference>
<accession>G9X312</accession>
<name>G9X312_9FIRM</name>
<keyword evidence="4" id="KW-0227">DNA damage</keyword>
<dbReference type="AlphaFoldDB" id="G9X312"/>
<keyword evidence="8" id="KW-0238">DNA-binding</keyword>
<proteinExistence type="inferred from homology"/>
<dbReference type="RefSeq" id="WP_009525004.1">
    <property type="nucleotide sequence ID" value="NZ_JBQMYE010000010.1"/>
</dbReference>
<dbReference type="GO" id="GO:0006281">
    <property type="term" value="P:DNA repair"/>
    <property type="evidence" value="ECO:0007669"/>
    <property type="project" value="UniProtKB-KW"/>
</dbReference>
<evidence type="ECO:0000256" key="4">
    <source>
        <dbReference type="ARBA" id="ARBA00022763"/>
    </source>
</evidence>
<dbReference type="BioCyc" id="EBAC796937-HMP:GMGH-771-MONOMER"/>
<keyword evidence="6 12" id="KW-0068">Autocatalytic cleavage</keyword>
<dbReference type="GO" id="GO:0006260">
    <property type="term" value="P:DNA replication"/>
    <property type="evidence" value="ECO:0007669"/>
    <property type="project" value="UniProtKB-KW"/>
</dbReference>
<organism evidence="15 16">
    <name type="scientific">Peptoanaerobacter stomatis</name>
    <dbReference type="NCBI Taxonomy" id="796937"/>
    <lineage>
        <taxon>Bacteria</taxon>
        <taxon>Bacillati</taxon>
        <taxon>Bacillota</taxon>
        <taxon>Clostridia</taxon>
        <taxon>Peptostreptococcales</taxon>
        <taxon>Filifactoraceae</taxon>
        <taxon>Peptoanaerobacter</taxon>
    </lineage>
</organism>
<keyword evidence="7" id="KW-0805">Transcription regulation</keyword>
<dbReference type="Gene3D" id="1.10.10.10">
    <property type="entry name" value="Winged helix-like DNA-binding domain superfamily/Winged helix DNA-binding domain"/>
    <property type="match status" value="1"/>
</dbReference>
<dbReference type="GO" id="GO:0003677">
    <property type="term" value="F:DNA binding"/>
    <property type="evidence" value="ECO:0007669"/>
    <property type="project" value="UniProtKB-KW"/>
</dbReference>
<evidence type="ECO:0000256" key="6">
    <source>
        <dbReference type="ARBA" id="ARBA00022813"/>
    </source>
</evidence>
<gene>
    <name evidence="15" type="ORF">HMPREF9629_00769</name>
</gene>
<sequence length="207" mass="24498">MKKELNANEARTYEYIKWYLSENGFSPSISDIETSLDLKSTSTVHRILKSLEEKNYINRQYNKNRSITLVDGVDEYDYKNNITLLPLIEYRNMDFDVFDKENIQDYIPIPNNWISQGDFFITKANDDSMIDAGIYNSDLLIVQKIQTLRNGEIAVALINDRNLTVKRFYMEKQDRIRLQPENSNYDAIYFKNIRILGRVKKCIRSFF</sequence>
<dbReference type="PANTHER" id="PTHR33516">
    <property type="entry name" value="LEXA REPRESSOR"/>
    <property type="match status" value="1"/>
</dbReference>
<evidence type="ECO:0000256" key="8">
    <source>
        <dbReference type="ARBA" id="ARBA00023125"/>
    </source>
</evidence>
<keyword evidence="2" id="KW-0678">Repressor</keyword>
<evidence type="ECO:0000256" key="5">
    <source>
        <dbReference type="ARBA" id="ARBA00022801"/>
    </source>
</evidence>
<evidence type="ECO:0000256" key="11">
    <source>
        <dbReference type="ARBA" id="ARBA00023236"/>
    </source>
</evidence>
<dbReference type="SUPFAM" id="SSF46785">
    <property type="entry name" value="Winged helix' DNA-binding domain"/>
    <property type="match status" value="1"/>
</dbReference>
<protein>
    <submittedName>
        <fullName evidence="15">LexA repressor</fullName>
    </submittedName>
</protein>
<dbReference type="Gene3D" id="2.10.109.10">
    <property type="entry name" value="Umud Fragment, subunit A"/>
    <property type="match status" value="1"/>
</dbReference>
<dbReference type="InterPro" id="IPR036390">
    <property type="entry name" value="WH_DNA-bd_sf"/>
</dbReference>
<dbReference type="InterPro" id="IPR036388">
    <property type="entry name" value="WH-like_DNA-bd_sf"/>
</dbReference>
<dbReference type="Pfam" id="PF00717">
    <property type="entry name" value="Peptidase_S24"/>
    <property type="match status" value="1"/>
</dbReference>
<evidence type="ECO:0000256" key="10">
    <source>
        <dbReference type="ARBA" id="ARBA00023204"/>
    </source>
</evidence>
<dbReference type="GO" id="GO:0004252">
    <property type="term" value="F:serine-type endopeptidase activity"/>
    <property type="evidence" value="ECO:0007669"/>
    <property type="project" value="InterPro"/>
</dbReference>
<dbReference type="Pfam" id="PF01726">
    <property type="entry name" value="LexA_DNA_bind"/>
    <property type="match status" value="1"/>
</dbReference>
<evidence type="ECO:0000256" key="12">
    <source>
        <dbReference type="RuleBase" id="RU003991"/>
    </source>
</evidence>
<dbReference type="InterPro" id="IPR006199">
    <property type="entry name" value="LexA_DNA-bd_dom"/>
</dbReference>
<dbReference type="InterPro" id="IPR006200">
    <property type="entry name" value="LexA"/>
</dbReference>
<evidence type="ECO:0000259" key="13">
    <source>
        <dbReference type="Pfam" id="PF00717"/>
    </source>
</evidence>
<keyword evidence="3" id="KW-0235">DNA replication</keyword>
<dbReference type="InterPro" id="IPR006197">
    <property type="entry name" value="Peptidase_S24_LexA"/>
</dbReference>
<dbReference type="InterPro" id="IPR050077">
    <property type="entry name" value="LexA_repressor"/>
</dbReference>
<keyword evidence="11" id="KW-0742">SOS response</keyword>
<dbReference type="NCBIfam" id="TIGR00498">
    <property type="entry name" value="lexA"/>
    <property type="match status" value="1"/>
</dbReference>
<dbReference type="InterPro" id="IPR039418">
    <property type="entry name" value="LexA-like"/>
</dbReference>
<dbReference type="PANTHER" id="PTHR33516:SF2">
    <property type="entry name" value="LEXA REPRESSOR-RELATED"/>
    <property type="match status" value="1"/>
</dbReference>
<dbReference type="PRINTS" id="PR00726">
    <property type="entry name" value="LEXASERPTASE"/>
</dbReference>
<evidence type="ECO:0000313" key="15">
    <source>
        <dbReference type="EMBL" id="EHL10554.1"/>
    </source>
</evidence>
<dbReference type="InterPro" id="IPR015927">
    <property type="entry name" value="Peptidase_S24_S26A/B/C"/>
</dbReference>
<comment type="caution">
    <text evidence="15">The sequence shown here is derived from an EMBL/GenBank/DDBJ whole genome shotgun (WGS) entry which is preliminary data.</text>
</comment>
<feature type="domain" description="LexA repressor DNA-binding" evidence="14">
    <location>
        <begin position="4"/>
        <end position="65"/>
    </location>
</feature>
<evidence type="ECO:0000256" key="2">
    <source>
        <dbReference type="ARBA" id="ARBA00022491"/>
    </source>
</evidence>
<dbReference type="CDD" id="cd06529">
    <property type="entry name" value="S24_LexA-like"/>
    <property type="match status" value="1"/>
</dbReference>
<dbReference type="Proteomes" id="UP000006437">
    <property type="component" value="Unassembled WGS sequence"/>
</dbReference>
<keyword evidence="9" id="KW-0804">Transcription</keyword>
<dbReference type="GO" id="GO:0045892">
    <property type="term" value="P:negative regulation of DNA-templated transcription"/>
    <property type="evidence" value="ECO:0007669"/>
    <property type="project" value="InterPro"/>
</dbReference>
<dbReference type="EMBL" id="AFZE01000057">
    <property type="protein sequence ID" value="EHL10554.1"/>
    <property type="molecule type" value="Genomic_DNA"/>
</dbReference>
<evidence type="ECO:0000259" key="14">
    <source>
        <dbReference type="Pfam" id="PF01726"/>
    </source>
</evidence>